<evidence type="ECO:0000313" key="2">
    <source>
        <dbReference type="Proteomes" id="UP000214720"/>
    </source>
</evidence>
<protein>
    <submittedName>
        <fullName evidence="1">Uncharacterized protein</fullName>
    </submittedName>
</protein>
<dbReference type="Proteomes" id="UP000214720">
    <property type="component" value="Unassembled WGS sequence"/>
</dbReference>
<evidence type="ECO:0000313" key="1">
    <source>
        <dbReference type="EMBL" id="OXC74501.1"/>
    </source>
</evidence>
<gene>
    <name evidence="1" type="ORF">BSU04_31240</name>
</gene>
<reference evidence="2" key="1">
    <citation type="submission" date="2017-01" db="EMBL/GenBank/DDBJ databases">
        <title>Genome Analysis of Deinococcus marmoris KOPRI26562.</title>
        <authorList>
            <person name="Kim J.H."/>
            <person name="Oh H.-M."/>
        </authorList>
    </citation>
    <scope>NUCLEOTIDE SEQUENCE [LARGE SCALE GENOMIC DNA]</scope>
    <source>
        <strain evidence="2">PAMC 26633</strain>
    </source>
</reference>
<dbReference type="AlphaFoldDB" id="A0A226WTK0"/>
<name>A0A226WTK0_CABSO</name>
<comment type="caution">
    <text evidence="1">The sequence shown here is derived from an EMBL/GenBank/DDBJ whole genome shotgun (WGS) entry which is preliminary data.</text>
</comment>
<organism evidence="1 2">
    <name type="scientific">Caballeronia sordidicola</name>
    <name type="common">Burkholderia sordidicola</name>
    <dbReference type="NCBI Taxonomy" id="196367"/>
    <lineage>
        <taxon>Bacteria</taxon>
        <taxon>Pseudomonadati</taxon>
        <taxon>Pseudomonadota</taxon>
        <taxon>Betaproteobacteria</taxon>
        <taxon>Burkholderiales</taxon>
        <taxon>Burkholderiaceae</taxon>
        <taxon>Caballeronia</taxon>
    </lineage>
</organism>
<proteinExistence type="predicted"/>
<sequence>MKNAPHVLGFWADDGLVTHFIEYLIRLALTRLLQAETAEFFRIDFEIITIKVI</sequence>
<dbReference type="EMBL" id="MTHB01000209">
    <property type="protein sequence ID" value="OXC74501.1"/>
    <property type="molecule type" value="Genomic_DNA"/>
</dbReference>
<accession>A0A226WTK0</accession>